<dbReference type="InterPro" id="IPR024975">
    <property type="entry name" value="NOV_C"/>
</dbReference>
<dbReference type="InterPro" id="IPR002035">
    <property type="entry name" value="VWF_A"/>
</dbReference>
<organism evidence="2 3">
    <name type="scientific">Pontibacter chinhatensis</name>
    <dbReference type="NCBI Taxonomy" id="1436961"/>
    <lineage>
        <taxon>Bacteria</taxon>
        <taxon>Pseudomonadati</taxon>
        <taxon>Bacteroidota</taxon>
        <taxon>Cytophagia</taxon>
        <taxon>Cytophagales</taxon>
        <taxon>Hymenobacteraceae</taxon>
        <taxon>Pontibacter</taxon>
    </lineage>
</organism>
<name>A0A1I2ZLY6_9BACT</name>
<dbReference type="AlphaFoldDB" id="A0A1I2ZLY6"/>
<sequence length="444" mass="50210">MQTVTEIVIDFSGSMRERLALTKEILLYDVIPNLDFASRIGIKTFYGNPKDNNALVVGEVLPLSICRSEDLVQAISQLGVPDGNSPIAEAISNSVASLKEFRTFDKKIILITDGEDNCGGDYELEARKAGEAGFFCEIHIIGIGLTTGEMEKAQRISDLTNGSFSNVDFYKGLTYSQAGIKESLTKFKQAMNVVSKANIPPQYTAKAIPSIHPPLGPQATNSNSSTTPDAQIIVSVDDDEEEKLYIQQVPDEEETIVEMDKNSIKEQLLENENVLRKVVEELASIKSDIKEIKSSKIRLENEDTTVQGDEELNEEIRSKSEAYLFGYLKKKYADRVVWLNEEEESYSDHDFEIVDIDSDTVEYFIECKGTLKDKRTFYLTKGEWRRFLNHTKNYQVYLIHNVFDNPSHIFIDNLLDWLLKGKVVPYLLNNEKVKAERITLTVVD</sequence>
<accession>A0A1I2ZLY6</accession>
<gene>
    <name evidence="2" type="ORF">SAMN05421739_1161</name>
</gene>
<dbReference type="CDD" id="cd00198">
    <property type="entry name" value="vWFA"/>
    <property type="match status" value="1"/>
</dbReference>
<feature type="domain" description="VWFA" evidence="1">
    <location>
        <begin position="4"/>
        <end position="191"/>
    </location>
</feature>
<dbReference type="RefSeq" id="WP_092105661.1">
    <property type="nucleotide sequence ID" value="NZ_FOOT01000016.1"/>
</dbReference>
<dbReference type="InterPro" id="IPR036465">
    <property type="entry name" value="vWFA_dom_sf"/>
</dbReference>
<dbReference type="Pfam" id="PF00092">
    <property type="entry name" value="VWA"/>
    <property type="match status" value="1"/>
</dbReference>
<proteinExistence type="predicted"/>
<evidence type="ECO:0000313" key="3">
    <source>
        <dbReference type="Proteomes" id="UP000198724"/>
    </source>
</evidence>
<dbReference type="EMBL" id="FOOT01000016">
    <property type="protein sequence ID" value="SFH38838.1"/>
    <property type="molecule type" value="Genomic_DNA"/>
</dbReference>
<evidence type="ECO:0000259" key="1">
    <source>
        <dbReference type="PROSITE" id="PS50234"/>
    </source>
</evidence>
<dbReference type="Pfam" id="PF13020">
    <property type="entry name" value="NOV_C"/>
    <property type="match status" value="1"/>
</dbReference>
<dbReference type="PROSITE" id="PS50234">
    <property type="entry name" value="VWFA"/>
    <property type="match status" value="1"/>
</dbReference>
<dbReference type="STRING" id="1436961.SAMN05421739_1161"/>
<dbReference type="Proteomes" id="UP000198724">
    <property type="component" value="Unassembled WGS sequence"/>
</dbReference>
<protein>
    <submittedName>
        <fullName evidence="2">von Willebrand factor type A domain-containing protein</fullName>
    </submittedName>
</protein>
<dbReference type="SUPFAM" id="SSF53300">
    <property type="entry name" value="vWA-like"/>
    <property type="match status" value="1"/>
</dbReference>
<dbReference type="SMART" id="SM00327">
    <property type="entry name" value="VWA"/>
    <property type="match status" value="1"/>
</dbReference>
<dbReference type="OrthoDB" id="1425610at2"/>
<dbReference type="Gene3D" id="3.40.50.410">
    <property type="entry name" value="von Willebrand factor, type A domain"/>
    <property type="match status" value="1"/>
</dbReference>
<reference evidence="3" key="1">
    <citation type="submission" date="2016-10" db="EMBL/GenBank/DDBJ databases">
        <authorList>
            <person name="Varghese N."/>
            <person name="Submissions S."/>
        </authorList>
    </citation>
    <scope>NUCLEOTIDE SEQUENCE [LARGE SCALE GENOMIC DNA]</scope>
    <source>
        <strain evidence="3">LP51</strain>
    </source>
</reference>
<keyword evidence="3" id="KW-1185">Reference proteome</keyword>
<evidence type="ECO:0000313" key="2">
    <source>
        <dbReference type="EMBL" id="SFH38838.1"/>
    </source>
</evidence>